<gene>
    <name evidence="2" type="ORF">L1F29_19825</name>
</gene>
<dbReference type="InterPro" id="IPR002938">
    <property type="entry name" value="FAD-bd"/>
</dbReference>
<dbReference type="Proteomes" id="UP001057877">
    <property type="component" value="Chromosome"/>
</dbReference>
<accession>A0ABY5S1H6</accession>
<evidence type="ECO:0000313" key="3">
    <source>
        <dbReference type="Proteomes" id="UP001057877"/>
    </source>
</evidence>
<reference evidence="2" key="1">
    <citation type="submission" date="2022-01" db="EMBL/GenBank/DDBJ databases">
        <title>Paenibacillus spongiae sp. nov., isolated from marine sponge.</title>
        <authorList>
            <person name="Li Z."/>
            <person name="Zhang M."/>
        </authorList>
    </citation>
    <scope>NUCLEOTIDE SEQUENCE</scope>
    <source>
        <strain evidence="2">PHS-Z3</strain>
    </source>
</reference>
<dbReference type="InterPro" id="IPR036188">
    <property type="entry name" value="FAD/NAD-bd_sf"/>
</dbReference>
<dbReference type="EMBL" id="CP091430">
    <property type="protein sequence ID" value="UVI27712.1"/>
    <property type="molecule type" value="Genomic_DNA"/>
</dbReference>
<feature type="domain" description="FAD-binding" evidence="1">
    <location>
        <begin position="4"/>
        <end position="306"/>
    </location>
</feature>
<evidence type="ECO:0000259" key="1">
    <source>
        <dbReference type="Pfam" id="PF01494"/>
    </source>
</evidence>
<dbReference type="Gene3D" id="3.50.50.60">
    <property type="entry name" value="FAD/NAD(P)-binding domain"/>
    <property type="match status" value="1"/>
</dbReference>
<protein>
    <submittedName>
        <fullName evidence="2">NAD(P)/FAD-dependent oxidoreductase</fullName>
    </submittedName>
</protein>
<dbReference type="PANTHER" id="PTHR42685:SF22">
    <property type="entry name" value="CONDITIONED MEDIUM FACTOR RECEPTOR 1"/>
    <property type="match status" value="1"/>
</dbReference>
<dbReference type="PANTHER" id="PTHR42685">
    <property type="entry name" value="GERANYLGERANYL DIPHOSPHATE REDUCTASE"/>
    <property type="match status" value="1"/>
</dbReference>
<dbReference type="SUPFAM" id="SSF51905">
    <property type="entry name" value="FAD/NAD(P)-binding domain"/>
    <property type="match status" value="1"/>
</dbReference>
<organism evidence="2 3">
    <name type="scientific">Paenibacillus spongiae</name>
    <dbReference type="NCBI Taxonomy" id="2909671"/>
    <lineage>
        <taxon>Bacteria</taxon>
        <taxon>Bacillati</taxon>
        <taxon>Bacillota</taxon>
        <taxon>Bacilli</taxon>
        <taxon>Bacillales</taxon>
        <taxon>Paenibacillaceae</taxon>
        <taxon>Paenibacillus</taxon>
    </lineage>
</organism>
<proteinExistence type="predicted"/>
<keyword evidence="3" id="KW-1185">Reference proteome</keyword>
<sequence length="377" mass="40144">MLEADIAIVGSGPAGSMLSLLLAKLGIKVVMLEASVHPRRKPCGEALNPGAMQLLQRVGLGLMDGISCRSEPIHGWRLHYGKTILEAQYPNRTAGVACPRSLLDDWLVREAVKAGARIEEGARVKGLLYDNGKIGGVYGRTITGSEFSAASRFVVGADGLGSVVARAAGLNRFGKLRKAAFTVHVSGVEHLEPIIELHLQPDLVVGLAPVGEGLANMTIGTSGSRAGLASGRKSEFVREAIQQLPRLASRMGKISFEDDLIACGPFDRPNAPAAGSGVLLVGDAAGYYDPLTGQGIYRALRMAELAAPLLLEALCRNSELPLYAYDRLLKQEFARGTRLQRFIQYGTGHPLLFHSALRCISVNQGLRSKLAAVIGDC</sequence>
<evidence type="ECO:0000313" key="2">
    <source>
        <dbReference type="EMBL" id="UVI27712.1"/>
    </source>
</evidence>
<dbReference type="Pfam" id="PF01494">
    <property type="entry name" value="FAD_binding_3"/>
    <property type="match status" value="1"/>
</dbReference>
<name>A0ABY5S1H6_9BACL</name>
<dbReference type="RefSeq" id="WP_258383802.1">
    <property type="nucleotide sequence ID" value="NZ_CP091430.1"/>
</dbReference>
<dbReference type="PRINTS" id="PR00420">
    <property type="entry name" value="RNGMNOXGNASE"/>
</dbReference>
<dbReference type="InterPro" id="IPR050407">
    <property type="entry name" value="Geranylgeranyl_reductase"/>
</dbReference>